<organism evidence="2 3">
    <name type="scientific">Vreelandella vilamensis</name>
    <dbReference type="NCBI Taxonomy" id="531309"/>
    <lineage>
        <taxon>Bacteria</taxon>
        <taxon>Pseudomonadati</taxon>
        <taxon>Pseudomonadota</taxon>
        <taxon>Gammaproteobacteria</taxon>
        <taxon>Oceanospirillales</taxon>
        <taxon>Halomonadaceae</taxon>
        <taxon>Vreelandella</taxon>
    </lineage>
</organism>
<evidence type="ECO:0000313" key="3">
    <source>
        <dbReference type="Proteomes" id="UP001254564"/>
    </source>
</evidence>
<evidence type="ECO:0000313" key="2">
    <source>
        <dbReference type="EMBL" id="MDR5898522.1"/>
    </source>
</evidence>
<dbReference type="RefSeq" id="WP_309655435.1">
    <property type="nucleotide sequence ID" value="NZ_JARWAN010000007.1"/>
</dbReference>
<reference evidence="2 3" key="1">
    <citation type="submission" date="2023-04" db="EMBL/GenBank/DDBJ databases">
        <title>A long-awaited taxogenomic arrangement of the family Halomonadaceae.</title>
        <authorList>
            <person name="De La Haba R."/>
            <person name="Chuvochina M."/>
            <person name="Wittouck S."/>
            <person name="Arahal D.R."/>
            <person name="Sanchez-Porro C."/>
            <person name="Hugenholtz P."/>
            <person name="Ventosa A."/>
        </authorList>
    </citation>
    <scope>NUCLEOTIDE SEQUENCE [LARGE SCALE GENOMIC DNA]</scope>
    <source>
        <strain evidence="2 3">DSM 21020</strain>
    </source>
</reference>
<sequence>MKIIDNLSIKASWTLVLIAFSGLSTPPNGHKTGAGEQSLAA</sequence>
<gene>
    <name evidence="2" type="ORF">QC823_05915</name>
</gene>
<comment type="caution">
    <text evidence="2">The sequence shown here is derived from an EMBL/GenBank/DDBJ whole genome shotgun (WGS) entry which is preliminary data.</text>
</comment>
<name>A0ABU1H2J2_9GAMM</name>
<proteinExistence type="predicted"/>
<accession>A0ABU1H2J2</accession>
<dbReference type="Proteomes" id="UP001254564">
    <property type="component" value="Unassembled WGS sequence"/>
</dbReference>
<keyword evidence="3" id="KW-1185">Reference proteome</keyword>
<dbReference type="EMBL" id="JARWAN010000007">
    <property type="protein sequence ID" value="MDR5898522.1"/>
    <property type="molecule type" value="Genomic_DNA"/>
</dbReference>
<protein>
    <submittedName>
        <fullName evidence="2">Uncharacterized protein</fullName>
    </submittedName>
</protein>
<evidence type="ECO:0000256" key="1">
    <source>
        <dbReference type="SAM" id="MobiDB-lite"/>
    </source>
</evidence>
<feature type="region of interest" description="Disordered" evidence="1">
    <location>
        <begin position="22"/>
        <end position="41"/>
    </location>
</feature>